<comment type="caution">
    <text evidence="3">The sequence shown here is derived from an EMBL/GenBank/DDBJ whole genome shotgun (WGS) entry which is preliminary data.</text>
</comment>
<feature type="domain" description="TRASH" evidence="2">
    <location>
        <begin position="146"/>
        <end position="176"/>
    </location>
</feature>
<dbReference type="AlphaFoldDB" id="A0A554NBB7"/>
<dbReference type="InterPro" id="IPR041025">
    <property type="entry name" value="HNH_repeat"/>
</dbReference>
<evidence type="ECO:0000313" key="3">
    <source>
        <dbReference type="EMBL" id="TSD14686.1"/>
    </source>
</evidence>
<dbReference type="Gene3D" id="1.10.30.50">
    <property type="match status" value="1"/>
</dbReference>
<dbReference type="GO" id="GO:0008270">
    <property type="term" value="F:zinc ion binding"/>
    <property type="evidence" value="ECO:0007669"/>
    <property type="project" value="InterPro"/>
</dbReference>
<dbReference type="Pfam" id="PF18780">
    <property type="entry name" value="HNH_repeat"/>
    <property type="match status" value="2"/>
</dbReference>
<feature type="domain" description="HNH nuclease" evidence="1">
    <location>
        <begin position="369"/>
        <end position="432"/>
    </location>
</feature>
<dbReference type="SMART" id="SM00746">
    <property type="entry name" value="TRASH"/>
    <property type="match status" value="3"/>
</dbReference>
<feature type="domain" description="TRASH" evidence="2">
    <location>
        <begin position="321"/>
        <end position="353"/>
    </location>
</feature>
<dbReference type="InParanoid" id="A0A554NBB7"/>
<dbReference type="Proteomes" id="UP000319894">
    <property type="component" value="Unassembled WGS sequence"/>
</dbReference>
<proteinExistence type="predicted"/>
<accession>A0A554NBB7</accession>
<organism evidence="3 4">
    <name type="scientific">Haloglomus irregulare</name>
    <dbReference type="NCBI Taxonomy" id="2234134"/>
    <lineage>
        <taxon>Archaea</taxon>
        <taxon>Methanobacteriati</taxon>
        <taxon>Methanobacteriota</taxon>
        <taxon>Stenosarchaea group</taxon>
        <taxon>Halobacteria</taxon>
        <taxon>Halobacteriales</taxon>
        <taxon>Natronomonadaceae</taxon>
        <taxon>Haloglomus</taxon>
    </lineage>
</organism>
<dbReference type="Pfam" id="PF01844">
    <property type="entry name" value="HNH"/>
    <property type="match status" value="1"/>
</dbReference>
<dbReference type="InterPro" id="IPR011017">
    <property type="entry name" value="TRASH_dom"/>
</dbReference>
<keyword evidence="4" id="KW-1185">Reference proteome</keyword>
<dbReference type="InterPro" id="IPR003615">
    <property type="entry name" value="HNH_nuc"/>
</dbReference>
<dbReference type="InterPro" id="IPR002711">
    <property type="entry name" value="HNH"/>
</dbReference>
<dbReference type="CDD" id="cd00085">
    <property type="entry name" value="HNHc"/>
    <property type="match status" value="1"/>
</dbReference>
<gene>
    <name evidence="3" type="ORF">DP107_06820</name>
</gene>
<dbReference type="GO" id="GO:0003676">
    <property type="term" value="F:nucleic acid binding"/>
    <property type="evidence" value="ECO:0007669"/>
    <property type="project" value="InterPro"/>
</dbReference>
<protein>
    <recommendedName>
        <fullName evidence="5">HNH endonuclease</fullName>
    </recommendedName>
</protein>
<dbReference type="SMART" id="SM00507">
    <property type="entry name" value="HNHc"/>
    <property type="match status" value="1"/>
</dbReference>
<evidence type="ECO:0008006" key="5">
    <source>
        <dbReference type="Google" id="ProtNLM"/>
    </source>
</evidence>
<name>A0A554NBB7_9EURY</name>
<evidence type="ECO:0000259" key="2">
    <source>
        <dbReference type="SMART" id="SM00746"/>
    </source>
</evidence>
<evidence type="ECO:0000259" key="1">
    <source>
        <dbReference type="SMART" id="SM00507"/>
    </source>
</evidence>
<feature type="domain" description="TRASH" evidence="2">
    <location>
        <begin position="182"/>
        <end position="216"/>
    </location>
</feature>
<dbReference type="GO" id="GO:0004519">
    <property type="term" value="F:endonuclease activity"/>
    <property type="evidence" value="ECO:0007669"/>
    <property type="project" value="InterPro"/>
</dbReference>
<reference evidence="3 4" key="1">
    <citation type="submission" date="2018-06" db="EMBL/GenBank/DDBJ databases">
        <title>Natronomonas sp. F16-60 a new haloarchaeon isolated from a solar saltern of Isla Cristina, Huelva, Spain.</title>
        <authorList>
            <person name="Duran-Viseras A."/>
            <person name="Sanchez-Porro C."/>
            <person name="Ventosa A."/>
        </authorList>
    </citation>
    <scope>NUCLEOTIDE SEQUENCE [LARGE SCALE GENOMIC DNA]</scope>
    <source>
        <strain evidence="3 4">F16-60</strain>
    </source>
</reference>
<dbReference type="EMBL" id="QMDX01000003">
    <property type="protein sequence ID" value="TSD14686.1"/>
    <property type="molecule type" value="Genomic_DNA"/>
</dbReference>
<evidence type="ECO:0000313" key="4">
    <source>
        <dbReference type="Proteomes" id="UP000319894"/>
    </source>
</evidence>
<sequence length="444" mass="50652">MTLMSDSSAHNRISTRKLISELQRVAELCEGTPTTRDMLEYGEYSTTPYSNRFGSWTCALEEAGISPTESQKNRSERHRQLDKETIIAELQRVFEENGKVTKEVVDEHAEMSSTTVQSYFPGFNSALREANVPITHQVGVSETFECKGCGDEVTRAPWEFEQHEFQFCSYDCLQEPVFDATCDWCGKDTEVRVSHHKREDRTFCSDDCRSAFYKKNPSNAVEAECGYCGEAIVRNGAVVEQSENIYCSSECADQDRVVTKEELVADLQKTADDLGRTPTLKDITTHANHGIDTYYRRFDNYTDAVSEAGLPPNNSSEEVECLNCGNTERRPSSLVRTKTFCDQDCYFEWLRDGAENPHGTPDYDPNWPQQRSATLERDGYECQSCGMSKERHIDQYGTLPHVHHITKWHKFEDPEKRNALENLLTFCASCHTKWEHLPVKPEIG</sequence>